<evidence type="ECO:0000313" key="2">
    <source>
        <dbReference type="EMBL" id="MCC4310353.1"/>
    </source>
</evidence>
<dbReference type="Gene3D" id="3.30.70.270">
    <property type="match status" value="1"/>
</dbReference>
<keyword evidence="3" id="KW-1185">Reference proteome</keyword>
<evidence type="ECO:0000256" key="1">
    <source>
        <dbReference type="SAM" id="MobiDB-lite"/>
    </source>
</evidence>
<dbReference type="SUPFAM" id="SSF55073">
    <property type="entry name" value="Nucleotide cyclase"/>
    <property type="match status" value="1"/>
</dbReference>
<protein>
    <recommendedName>
        <fullName evidence="4">GGDEF domain-containing protein</fullName>
    </recommendedName>
</protein>
<dbReference type="InterPro" id="IPR043128">
    <property type="entry name" value="Rev_trsase/Diguanyl_cyclase"/>
</dbReference>
<proteinExistence type="predicted"/>
<accession>A0A9Q3YT82</accession>
<dbReference type="InterPro" id="IPR029787">
    <property type="entry name" value="Nucleotide_cyclase"/>
</dbReference>
<name>A0A9Q3YT82_9GAMM</name>
<reference evidence="2" key="1">
    <citation type="submission" date="2021-10" db="EMBL/GenBank/DDBJ databases">
        <title>The diversity and Nitrogen Metabolism of Culturable Nitrate-Utilizing Bacteria Within the Oxygen Minimum Zone of the Changjiang (Yangtze River)Estuary.</title>
        <authorList>
            <person name="Zhang D."/>
            <person name="Zheng J."/>
            <person name="Liu S."/>
            <person name="He W."/>
        </authorList>
    </citation>
    <scope>NUCLEOTIDE SEQUENCE</scope>
    <source>
        <strain evidence="2">FXH-223</strain>
    </source>
</reference>
<dbReference type="RefSeq" id="WP_228235001.1">
    <property type="nucleotide sequence ID" value="NZ_ARXL01000046.1"/>
</dbReference>
<dbReference type="Proteomes" id="UP001108027">
    <property type="component" value="Unassembled WGS sequence"/>
</dbReference>
<feature type="compositionally biased region" description="Basic and acidic residues" evidence="1">
    <location>
        <begin position="187"/>
        <end position="200"/>
    </location>
</feature>
<dbReference type="EMBL" id="JAJGNA010000035">
    <property type="protein sequence ID" value="MCC4310353.1"/>
    <property type="molecule type" value="Genomic_DNA"/>
</dbReference>
<evidence type="ECO:0008006" key="4">
    <source>
        <dbReference type="Google" id="ProtNLM"/>
    </source>
</evidence>
<organism evidence="2 3">
    <name type="scientific">Alloalcanivorax marinus</name>
    <dbReference type="NCBI Taxonomy" id="1177169"/>
    <lineage>
        <taxon>Bacteria</taxon>
        <taxon>Pseudomonadati</taxon>
        <taxon>Pseudomonadota</taxon>
        <taxon>Gammaproteobacteria</taxon>
        <taxon>Oceanospirillales</taxon>
        <taxon>Alcanivoracaceae</taxon>
        <taxon>Alloalcanivorax</taxon>
    </lineage>
</organism>
<comment type="caution">
    <text evidence="2">The sequence shown here is derived from an EMBL/GenBank/DDBJ whole genome shotgun (WGS) entry which is preliminary data.</text>
</comment>
<evidence type="ECO:0000313" key="3">
    <source>
        <dbReference type="Proteomes" id="UP001108027"/>
    </source>
</evidence>
<feature type="region of interest" description="Disordered" evidence="1">
    <location>
        <begin position="173"/>
        <end position="200"/>
    </location>
</feature>
<gene>
    <name evidence="2" type="ORF">LL252_17440</name>
</gene>
<sequence length="257" mass="28605">MTSGTDTTRVQSQSLNPLTPLVSLCQRYRLPLSLLAIQLKDLTALGRELGGDQLRALQRQLARAMEQRVRQEDALVTWQRGYLVLCLPGTSVEGAVGLAHRLRDWFEHTRFTLPERVLQLSTAMAVHVADTDSAEPGHHEPIRELVMDTLCLLAAEEDGPDPVLSRRALRLRQRPAPQASVAHPPPRKGDSPDPLEKQDPPRQFCQLVETLSRHGEGILVRALSPALRRLDEPTRLRLIDHLLEASLLPGTPTARAD</sequence>
<dbReference type="AlphaFoldDB" id="A0A9Q3YT82"/>